<accession>A0ABP8Y4I7</accession>
<evidence type="ECO:0000313" key="3">
    <source>
        <dbReference type="Proteomes" id="UP001500556"/>
    </source>
</evidence>
<gene>
    <name evidence="2" type="ORF">GCM10025782_16850</name>
</gene>
<evidence type="ECO:0000256" key="1">
    <source>
        <dbReference type="SAM" id="MobiDB-lite"/>
    </source>
</evidence>
<evidence type="ECO:0000313" key="2">
    <source>
        <dbReference type="EMBL" id="GAA4720042.1"/>
    </source>
</evidence>
<dbReference type="Proteomes" id="UP001500556">
    <property type="component" value="Unassembled WGS sequence"/>
</dbReference>
<name>A0ABP8Y4I7_9MICO</name>
<sequence length="93" mass="10357">MSVSVVTATPIAGVPEGAPVDPAVDAGSTGRHLGRPHTTTVHHRTTRSSTMFQALYADLARAHRTRRQREYQRRLEAQTQHDMLLAMPRMLAR</sequence>
<protein>
    <submittedName>
        <fullName evidence="2">Uncharacterized protein</fullName>
    </submittedName>
</protein>
<proteinExistence type="predicted"/>
<dbReference type="EMBL" id="BAABLO010000004">
    <property type="protein sequence ID" value="GAA4720042.1"/>
    <property type="molecule type" value="Genomic_DNA"/>
</dbReference>
<feature type="region of interest" description="Disordered" evidence="1">
    <location>
        <begin position="1"/>
        <end position="46"/>
    </location>
</feature>
<comment type="caution">
    <text evidence="2">The sequence shown here is derived from an EMBL/GenBank/DDBJ whole genome shotgun (WGS) entry which is preliminary data.</text>
</comment>
<organism evidence="2 3">
    <name type="scientific">Pedococcus ginsenosidimutans</name>
    <dbReference type="NCBI Taxonomy" id="490570"/>
    <lineage>
        <taxon>Bacteria</taxon>
        <taxon>Bacillati</taxon>
        <taxon>Actinomycetota</taxon>
        <taxon>Actinomycetes</taxon>
        <taxon>Micrococcales</taxon>
        <taxon>Intrasporangiaceae</taxon>
        <taxon>Pedococcus</taxon>
    </lineage>
</organism>
<feature type="compositionally biased region" description="Basic residues" evidence="1">
    <location>
        <begin position="32"/>
        <end position="46"/>
    </location>
</feature>
<reference evidence="3" key="1">
    <citation type="journal article" date="2019" name="Int. J. Syst. Evol. Microbiol.">
        <title>The Global Catalogue of Microorganisms (GCM) 10K type strain sequencing project: providing services to taxonomists for standard genome sequencing and annotation.</title>
        <authorList>
            <consortium name="The Broad Institute Genomics Platform"/>
            <consortium name="The Broad Institute Genome Sequencing Center for Infectious Disease"/>
            <person name="Wu L."/>
            <person name="Ma J."/>
        </authorList>
    </citation>
    <scope>NUCLEOTIDE SEQUENCE [LARGE SCALE GENOMIC DNA]</scope>
    <source>
        <strain evidence="3">JCM 18961</strain>
    </source>
</reference>
<keyword evidence="3" id="KW-1185">Reference proteome</keyword>